<feature type="region of interest" description="Disordered" evidence="1">
    <location>
        <begin position="1"/>
        <end position="48"/>
    </location>
</feature>
<evidence type="ECO:0000256" key="1">
    <source>
        <dbReference type="SAM" id="MobiDB-lite"/>
    </source>
</evidence>
<reference evidence="3" key="1">
    <citation type="journal article" date="2019" name="Int. J. Syst. Evol. Microbiol.">
        <title>The Global Catalogue of Microorganisms (GCM) 10K type strain sequencing project: providing services to taxonomists for standard genome sequencing and annotation.</title>
        <authorList>
            <consortium name="The Broad Institute Genomics Platform"/>
            <consortium name="The Broad Institute Genome Sequencing Center for Infectious Disease"/>
            <person name="Wu L."/>
            <person name="Ma J."/>
        </authorList>
    </citation>
    <scope>NUCLEOTIDE SEQUENCE [LARGE SCALE GENOMIC DNA]</scope>
    <source>
        <strain evidence="3">JCM 18304</strain>
    </source>
</reference>
<feature type="compositionally biased region" description="Pro residues" evidence="1">
    <location>
        <begin position="272"/>
        <end position="327"/>
    </location>
</feature>
<gene>
    <name evidence="2" type="ORF">GCM10023322_39810</name>
</gene>
<feature type="compositionally biased region" description="Low complexity" evidence="1">
    <location>
        <begin position="535"/>
        <end position="544"/>
    </location>
</feature>
<dbReference type="Proteomes" id="UP001501570">
    <property type="component" value="Unassembled WGS sequence"/>
</dbReference>
<evidence type="ECO:0000313" key="2">
    <source>
        <dbReference type="EMBL" id="GAA5188650.1"/>
    </source>
</evidence>
<name>A0ABP9RYG2_9ACTN</name>
<feature type="compositionally biased region" description="Basic and acidic residues" evidence="1">
    <location>
        <begin position="589"/>
        <end position="600"/>
    </location>
</feature>
<organism evidence="2 3">
    <name type="scientific">Rugosimonospora acidiphila</name>
    <dbReference type="NCBI Taxonomy" id="556531"/>
    <lineage>
        <taxon>Bacteria</taxon>
        <taxon>Bacillati</taxon>
        <taxon>Actinomycetota</taxon>
        <taxon>Actinomycetes</taxon>
        <taxon>Micromonosporales</taxon>
        <taxon>Micromonosporaceae</taxon>
        <taxon>Rugosimonospora</taxon>
    </lineage>
</organism>
<evidence type="ECO:0000313" key="3">
    <source>
        <dbReference type="Proteomes" id="UP001501570"/>
    </source>
</evidence>
<keyword evidence="3" id="KW-1185">Reference proteome</keyword>
<accession>A0ABP9RYG2</accession>
<feature type="compositionally biased region" description="Low complexity" evidence="1">
    <location>
        <begin position="365"/>
        <end position="378"/>
    </location>
</feature>
<comment type="caution">
    <text evidence="2">The sequence shown here is derived from an EMBL/GenBank/DDBJ whole genome shotgun (WGS) entry which is preliminary data.</text>
</comment>
<dbReference type="RefSeq" id="WP_345631580.1">
    <property type="nucleotide sequence ID" value="NZ_BAABJQ010000011.1"/>
</dbReference>
<protein>
    <submittedName>
        <fullName evidence="2">Uncharacterized protein</fullName>
    </submittedName>
</protein>
<feature type="compositionally biased region" description="Low complexity" evidence="1">
    <location>
        <begin position="607"/>
        <end position="620"/>
    </location>
</feature>
<feature type="compositionally biased region" description="Polar residues" evidence="1">
    <location>
        <begin position="23"/>
        <end position="32"/>
    </location>
</feature>
<dbReference type="EMBL" id="BAABJQ010000011">
    <property type="protein sequence ID" value="GAA5188650.1"/>
    <property type="molecule type" value="Genomic_DNA"/>
</dbReference>
<feature type="compositionally biased region" description="Basic and acidic residues" evidence="1">
    <location>
        <begin position="637"/>
        <end position="650"/>
    </location>
</feature>
<feature type="region of interest" description="Disordered" evidence="1">
    <location>
        <begin position="250"/>
        <end position="686"/>
    </location>
</feature>
<feature type="compositionally biased region" description="Pro residues" evidence="1">
    <location>
        <begin position="338"/>
        <end position="364"/>
    </location>
</feature>
<proteinExistence type="predicted"/>
<sequence>MSDSGADNFGYQGNDYQHGFSGDTGTYTQTQLPAKYKPTPKPDSNFKYPYDYDEQKLSDSMRDIENIRATIKAQQPGSISALADYWVKIVQLLDTVQKAVTSNANALHSGNDHGFAGWSSPAATEFLRWGPGATLYSLKQWTDAANANVRGLRALVDAVLQAHADIDLAWEGYVEESKSDKAGLLQEWTYDPTAIPEAQRKQLPGPVADKISQIYEHQTAIWRKWSVKAQGIAYELSQKYYAQLEGDIGDGRGTRFEGPSNAVIDNPMGRTVPPPGRPPGGPPRAAPPPAPPPGGAGAAPPPPPPGASAAPPPPPPNASAPPPPPDNPLNQLTKLAADPPPPPAPEPPPAADTPAPLPDAPPGSSPLLSPNTALLLGLTPPPGPGLTGNAPPGAGSGPGLFDRSTSGVNAPPGSNGLRGTLTRSGVLGKQQGMPRPPAAEGAHESAPPGGQGRAQVSRPRSSAPPQGEEPEGSPGRRGTARPGQGPGDAKRPGAPAFGDEDLFKRGTAASASVLGGRRTNGVPNGFQDEPPPRTGPTRPGTSPSVLKAAKPGRGTPGAGAPVDEPFGGEPGQPGALRPVLGSPARHRDRAPDERLEEIPRGLRAARHAAGAAPQAGPAELAARHRHAADSAATDTGAHPEEVDDVSRVVSDEEAWAVQTPGGPVLTGRAEQPGYQAEHRPVLGGGG</sequence>